<evidence type="ECO:0000256" key="1">
    <source>
        <dbReference type="SAM" id="Phobius"/>
    </source>
</evidence>
<evidence type="ECO:0000313" key="3">
    <source>
        <dbReference type="Proteomes" id="UP001158576"/>
    </source>
</evidence>
<sequence>MTETGLKISKTRKILIIINIFLVAGLAVGLVFKYRPGSHSERADIRTVGLTQPTIRTNAATTTSTTTERVKPFILILGSSSKLIDNSFLVSEDGLVQKRVGIIDSFENHGDWGPFASIEGELFIFGGDFYKQRILKLINCELIEQSARLVHEIDSTASALSISDGSKALICFPGGDGSRMTKECEIFDGRRSEKTFSSIFSHASGKLALYKGKAAAIGDLVWVQNYRGSGNNCEACKSKLRVEKLDLSRSGWYSMPDYPRLAERVLAIGFESGNLLVAGRFNGVFLLAGSGWKEIGVPITVRFECDKLMYH</sequence>
<keyword evidence="3" id="KW-1185">Reference proteome</keyword>
<accession>A0ABN7T2E4</accession>
<dbReference type="SUPFAM" id="SSF50965">
    <property type="entry name" value="Galactose oxidase, central domain"/>
    <property type="match status" value="1"/>
</dbReference>
<organism evidence="2 3">
    <name type="scientific">Oikopleura dioica</name>
    <name type="common">Tunicate</name>
    <dbReference type="NCBI Taxonomy" id="34765"/>
    <lineage>
        <taxon>Eukaryota</taxon>
        <taxon>Metazoa</taxon>
        <taxon>Chordata</taxon>
        <taxon>Tunicata</taxon>
        <taxon>Appendicularia</taxon>
        <taxon>Copelata</taxon>
        <taxon>Oikopleuridae</taxon>
        <taxon>Oikopleura</taxon>
    </lineage>
</organism>
<evidence type="ECO:0000313" key="2">
    <source>
        <dbReference type="EMBL" id="CAG5108695.1"/>
    </source>
</evidence>
<feature type="transmembrane region" description="Helical" evidence="1">
    <location>
        <begin position="14"/>
        <end position="32"/>
    </location>
</feature>
<name>A0ABN7T2E4_OIKDI</name>
<gene>
    <name evidence="2" type="ORF">OKIOD_LOCUS12677</name>
</gene>
<keyword evidence="1" id="KW-0812">Transmembrane</keyword>
<dbReference type="InterPro" id="IPR011043">
    <property type="entry name" value="Gal_Oxase/kelch_b-propeller"/>
</dbReference>
<proteinExistence type="predicted"/>
<dbReference type="Proteomes" id="UP001158576">
    <property type="component" value="Chromosome 1"/>
</dbReference>
<protein>
    <submittedName>
        <fullName evidence="2">Oidioi.mRNA.OKI2018_I69.chr1.g3912.t1.cds</fullName>
    </submittedName>
</protein>
<keyword evidence="1" id="KW-1133">Transmembrane helix</keyword>
<dbReference type="EMBL" id="OU015566">
    <property type="protein sequence ID" value="CAG5108695.1"/>
    <property type="molecule type" value="Genomic_DNA"/>
</dbReference>
<reference evidence="2 3" key="1">
    <citation type="submission" date="2021-04" db="EMBL/GenBank/DDBJ databases">
        <authorList>
            <person name="Bliznina A."/>
        </authorList>
    </citation>
    <scope>NUCLEOTIDE SEQUENCE [LARGE SCALE GENOMIC DNA]</scope>
</reference>
<keyword evidence="1" id="KW-0472">Membrane</keyword>